<reference evidence="1 2" key="1">
    <citation type="journal article" date="2024" name="Int. J. Syst. Evol. Microbiol.">
        <title>Paenibacillus hexagrammi sp. nov., a novel bacterium isolated from the gut content of Hexagrammos agrammus.</title>
        <authorList>
            <person name="Jung H.K."/>
            <person name="Kim D.G."/>
            <person name="Zin H."/>
            <person name="Park J."/>
            <person name="Jung H."/>
            <person name="Kim Y.O."/>
            <person name="Kong H.J."/>
            <person name="Kim J.W."/>
            <person name="Kim Y.S."/>
        </authorList>
    </citation>
    <scope>NUCLEOTIDE SEQUENCE [LARGE SCALE GENOMIC DNA]</scope>
    <source>
        <strain evidence="1 2">YPD9-1</strain>
    </source>
</reference>
<gene>
    <name evidence="1" type="ORF">L0M14_21100</name>
</gene>
<keyword evidence="2" id="KW-1185">Reference proteome</keyword>
<dbReference type="Pfam" id="PF13730">
    <property type="entry name" value="HTH_36"/>
    <property type="match status" value="1"/>
</dbReference>
<sequence length="188" mass="21916">MAGYQWLDDMKNQFHYIDDEGAFAELDGEQEKGSYVTCRQVNNTYFLSVPQVLRRCFFLSVNEKAVLWELMSWLDDIGYSRVSLKTLSLYTGISEKTVSTMLNGLVMKGIIRRKHTSSTDIFMVCDLSKNPYILLSEGIHYWIRTFIRRCLPEENRARKIENLFAYDVPLSLNLARKAVNKIVRNPRI</sequence>
<name>A0ABY3SE56_9BACL</name>
<evidence type="ECO:0000313" key="1">
    <source>
        <dbReference type="EMBL" id="UJF32201.1"/>
    </source>
</evidence>
<dbReference type="InterPro" id="IPR036388">
    <property type="entry name" value="WH-like_DNA-bd_sf"/>
</dbReference>
<dbReference type="RefSeq" id="WP_235118545.1">
    <property type="nucleotide sequence ID" value="NZ_CP090978.1"/>
</dbReference>
<dbReference type="Gene3D" id="1.10.10.10">
    <property type="entry name" value="Winged helix-like DNA-binding domain superfamily/Winged helix DNA-binding domain"/>
    <property type="match status" value="1"/>
</dbReference>
<dbReference type="InterPro" id="IPR036390">
    <property type="entry name" value="WH_DNA-bd_sf"/>
</dbReference>
<protein>
    <submittedName>
        <fullName evidence="1">Helix-turn-helix domain-containing protein</fullName>
    </submittedName>
</protein>
<dbReference type="EMBL" id="CP090978">
    <property type="protein sequence ID" value="UJF32201.1"/>
    <property type="molecule type" value="Genomic_DNA"/>
</dbReference>
<accession>A0ABY3SE56</accession>
<evidence type="ECO:0000313" key="2">
    <source>
        <dbReference type="Proteomes" id="UP001649230"/>
    </source>
</evidence>
<dbReference type="Proteomes" id="UP001649230">
    <property type="component" value="Chromosome"/>
</dbReference>
<proteinExistence type="predicted"/>
<organism evidence="1 2">
    <name type="scientific">Paenibacillus hexagrammi</name>
    <dbReference type="NCBI Taxonomy" id="2908839"/>
    <lineage>
        <taxon>Bacteria</taxon>
        <taxon>Bacillati</taxon>
        <taxon>Bacillota</taxon>
        <taxon>Bacilli</taxon>
        <taxon>Bacillales</taxon>
        <taxon>Paenibacillaceae</taxon>
        <taxon>Paenibacillus</taxon>
    </lineage>
</organism>
<dbReference type="SUPFAM" id="SSF46785">
    <property type="entry name" value="Winged helix' DNA-binding domain"/>
    <property type="match status" value="1"/>
</dbReference>